<sequence>MDTLNQIPPQQAGSGLGHGLPCEGGFTLTTRVAAVRGDWAQAGRPWALQLAGQPTGSLCLAGGGQSAPRGLSASSLDCCAVPGQVPDQAL</sequence>
<evidence type="ECO:0000313" key="2">
    <source>
        <dbReference type="Proteomes" id="UP001642720"/>
    </source>
</evidence>
<proteinExistence type="predicted"/>
<dbReference type="EMBL" id="PPTA01000003">
    <property type="protein sequence ID" value="TFB05368.1"/>
    <property type="molecule type" value="Genomic_DNA"/>
</dbReference>
<dbReference type="GeneID" id="300574639"/>
<comment type="caution">
    <text evidence="1">The sequence shown here is derived from an EMBL/GenBank/DDBJ whole genome shotgun (WGS) entry which is preliminary data.</text>
</comment>
<gene>
    <name evidence="1" type="ORF">CCMA1212_002818</name>
</gene>
<accession>A0ABY2HEW9</accession>
<organism evidence="1 2">
    <name type="scientific">Trichoderma ghanense</name>
    <dbReference type="NCBI Taxonomy" id="65468"/>
    <lineage>
        <taxon>Eukaryota</taxon>
        <taxon>Fungi</taxon>
        <taxon>Dikarya</taxon>
        <taxon>Ascomycota</taxon>
        <taxon>Pezizomycotina</taxon>
        <taxon>Sordariomycetes</taxon>
        <taxon>Hypocreomycetidae</taxon>
        <taxon>Hypocreales</taxon>
        <taxon>Hypocreaceae</taxon>
        <taxon>Trichoderma</taxon>
    </lineage>
</organism>
<dbReference type="RefSeq" id="XP_073561569.1">
    <property type="nucleotide sequence ID" value="XM_073700189.1"/>
</dbReference>
<keyword evidence="2" id="KW-1185">Reference proteome</keyword>
<reference evidence="1 2" key="1">
    <citation type="submission" date="2018-01" db="EMBL/GenBank/DDBJ databases">
        <title>Genome characterization of the sugarcane-associated fungus Trichoderma ghanense CCMA-1212 and their application in lignocelulose bioconversion.</title>
        <authorList>
            <person name="Steindorff A.S."/>
            <person name="Mendes T.D."/>
            <person name="Vilela E.S.D."/>
            <person name="Rodrigues D.S."/>
            <person name="Formighieri E.F."/>
            <person name="Melo I.S."/>
            <person name="Favaro L.C.L."/>
        </authorList>
    </citation>
    <scope>NUCLEOTIDE SEQUENCE [LARGE SCALE GENOMIC DNA]</scope>
    <source>
        <strain evidence="1 2">CCMA-1212</strain>
    </source>
</reference>
<name>A0ABY2HEW9_9HYPO</name>
<dbReference type="Proteomes" id="UP001642720">
    <property type="component" value="Unassembled WGS sequence"/>
</dbReference>
<protein>
    <submittedName>
        <fullName evidence="1">Uncharacterized protein</fullName>
    </submittedName>
</protein>
<evidence type="ECO:0000313" key="1">
    <source>
        <dbReference type="EMBL" id="TFB05368.1"/>
    </source>
</evidence>